<accession>A0A922CWS0</accession>
<protein>
    <recommendedName>
        <fullName evidence="4">3CxxC-type domain-containing protein</fullName>
    </recommendedName>
</protein>
<keyword evidence="1" id="KW-0479">Metal-binding</keyword>
<organism evidence="5 6">
    <name type="scientific">Manduca sexta</name>
    <name type="common">Tobacco hawkmoth</name>
    <name type="synonym">Tobacco hornworm</name>
    <dbReference type="NCBI Taxonomy" id="7130"/>
    <lineage>
        <taxon>Eukaryota</taxon>
        <taxon>Metazoa</taxon>
        <taxon>Ecdysozoa</taxon>
        <taxon>Arthropoda</taxon>
        <taxon>Hexapoda</taxon>
        <taxon>Insecta</taxon>
        <taxon>Pterygota</taxon>
        <taxon>Neoptera</taxon>
        <taxon>Endopterygota</taxon>
        <taxon>Lepidoptera</taxon>
        <taxon>Glossata</taxon>
        <taxon>Ditrysia</taxon>
        <taxon>Bombycoidea</taxon>
        <taxon>Sphingidae</taxon>
        <taxon>Sphinginae</taxon>
        <taxon>Sphingini</taxon>
        <taxon>Manduca</taxon>
    </lineage>
</organism>
<evidence type="ECO:0000313" key="5">
    <source>
        <dbReference type="EMBL" id="KAG6460731.1"/>
    </source>
</evidence>
<evidence type="ECO:0000256" key="2">
    <source>
        <dbReference type="ARBA" id="ARBA00022771"/>
    </source>
</evidence>
<comment type="caution">
    <text evidence="5">The sequence shown here is derived from an EMBL/GenBank/DDBJ whole genome shotgun (WGS) entry which is preliminary data.</text>
</comment>
<feature type="domain" description="3CxxC-type" evidence="4">
    <location>
        <begin position="87"/>
        <end position="154"/>
    </location>
</feature>
<reference evidence="5" key="1">
    <citation type="journal article" date="2016" name="Insect Biochem. Mol. Biol.">
        <title>Multifaceted biological insights from a draft genome sequence of the tobacco hornworm moth, Manduca sexta.</title>
        <authorList>
            <person name="Kanost M.R."/>
            <person name="Arrese E.L."/>
            <person name="Cao X."/>
            <person name="Chen Y.R."/>
            <person name="Chellapilla S."/>
            <person name="Goldsmith M.R."/>
            <person name="Grosse-Wilde E."/>
            <person name="Heckel D.G."/>
            <person name="Herndon N."/>
            <person name="Jiang H."/>
            <person name="Papanicolaou A."/>
            <person name="Qu J."/>
            <person name="Soulages J.L."/>
            <person name="Vogel H."/>
            <person name="Walters J."/>
            <person name="Waterhouse R.M."/>
            <person name="Ahn S.J."/>
            <person name="Almeida F.C."/>
            <person name="An C."/>
            <person name="Aqrawi P."/>
            <person name="Bretschneider A."/>
            <person name="Bryant W.B."/>
            <person name="Bucks S."/>
            <person name="Chao H."/>
            <person name="Chevignon G."/>
            <person name="Christen J.M."/>
            <person name="Clarke D.F."/>
            <person name="Dittmer N.T."/>
            <person name="Ferguson L.C.F."/>
            <person name="Garavelou S."/>
            <person name="Gordon K.H.J."/>
            <person name="Gunaratna R.T."/>
            <person name="Han Y."/>
            <person name="Hauser F."/>
            <person name="He Y."/>
            <person name="Heidel-Fischer H."/>
            <person name="Hirsh A."/>
            <person name="Hu Y."/>
            <person name="Jiang H."/>
            <person name="Kalra D."/>
            <person name="Klinner C."/>
            <person name="Konig C."/>
            <person name="Kovar C."/>
            <person name="Kroll A.R."/>
            <person name="Kuwar S.S."/>
            <person name="Lee S.L."/>
            <person name="Lehman R."/>
            <person name="Li K."/>
            <person name="Li Z."/>
            <person name="Liang H."/>
            <person name="Lovelace S."/>
            <person name="Lu Z."/>
            <person name="Mansfield J.H."/>
            <person name="McCulloch K.J."/>
            <person name="Mathew T."/>
            <person name="Morton B."/>
            <person name="Muzny D.M."/>
            <person name="Neunemann D."/>
            <person name="Ongeri F."/>
            <person name="Pauchet Y."/>
            <person name="Pu L.L."/>
            <person name="Pyrousis I."/>
            <person name="Rao X.J."/>
            <person name="Redding A."/>
            <person name="Roesel C."/>
            <person name="Sanchez-Gracia A."/>
            <person name="Schaack S."/>
            <person name="Shukla A."/>
            <person name="Tetreau G."/>
            <person name="Wang Y."/>
            <person name="Xiong G.H."/>
            <person name="Traut W."/>
            <person name="Walsh T.K."/>
            <person name="Worley K.C."/>
            <person name="Wu D."/>
            <person name="Wu W."/>
            <person name="Wu Y.Q."/>
            <person name="Zhang X."/>
            <person name="Zou Z."/>
            <person name="Zucker H."/>
            <person name="Briscoe A.D."/>
            <person name="Burmester T."/>
            <person name="Clem R.J."/>
            <person name="Feyereisen R."/>
            <person name="Grimmelikhuijzen C.J.P."/>
            <person name="Hamodrakas S.J."/>
            <person name="Hansson B.S."/>
            <person name="Huguet E."/>
            <person name="Jermiin L.S."/>
            <person name="Lan Q."/>
            <person name="Lehman H.K."/>
            <person name="Lorenzen M."/>
            <person name="Merzendorfer H."/>
            <person name="Michalopoulos I."/>
            <person name="Morton D.B."/>
            <person name="Muthukrishnan S."/>
            <person name="Oakeshott J.G."/>
            <person name="Palmer W."/>
            <person name="Park Y."/>
            <person name="Passarelli A.L."/>
            <person name="Rozas J."/>
            <person name="Schwartz L.M."/>
            <person name="Smith W."/>
            <person name="Southgate A."/>
            <person name="Vilcinskas A."/>
            <person name="Vogt R."/>
            <person name="Wang P."/>
            <person name="Werren J."/>
            <person name="Yu X.Q."/>
            <person name="Zhou J.J."/>
            <person name="Brown S.J."/>
            <person name="Scherer S.E."/>
            <person name="Richards S."/>
            <person name="Blissard G.W."/>
        </authorList>
    </citation>
    <scope>NUCLEOTIDE SEQUENCE</scope>
</reference>
<sequence length="211" mass="24805">MGCFSSKSRTSSQEYRYTNEKIPKGFDRTHRTPLELQLVTYYHESINSSIGGLWPGDSGENRRYSISHTSYPPFRHQVPTPKPPARPRFGEYRCICGRTWSSRLSWQGNYQICKRCKRSVHPHSQRELLPSDITNDKEKCEQHPKELCQKCKQLGSYCGKRQNVKPRYQARLRGGQPVDRDRLVDRNIKSSRSWQSKNINTWNRPRNIPNH</sequence>
<keyword evidence="3" id="KW-0862">Zinc</keyword>
<proteinExistence type="predicted"/>
<dbReference type="InterPro" id="IPR027377">
    <property type="entry name" value="ZAR1/RTP1-5-like_Znf-3CxxC"/>
</dbReference>
<dbReference type="AlphaFoldDB" id="A0A922CWS0"/>
<reference evidence="5" key="2">
    <citation type="submission" date="2020-12" db="EMBL/GenBank/DDBJ databases">
        <authorList>
            <person name="Kanost M."/>
        </authorList>
    </citation>
    <scope>NUCLEOTIDE SEQUENCE</scope>
</reference>
<evidence type="ECO:0000256" key="3">
    <source>
        <dbReference type="ARBA" id="ARBA00022833"/>
    </source>
</evidence>
<dbReference type="SMART" id="SM01328">
    <property type="entry name" value="zf-3CxxC"/>
    <property type="match status" value="1"/>
</dbReference>
<dbReference type="InterPro" id="IPR033446">
    <property type="entry name" value="ZCCHC24_Znf-3CxxC"/>
</dbReference>
<dbReference type="EMBL" id="JH668693">
    <property type="protein sequence ID" value="KAG6460731.1"/>
    <property type="molecule type" value="Genomic_DNA"/>
</dbReference>
<evidence type="ECO:0000313" key="6">
    <source>
        <dbReference type="Proteomes" id="UP000791440"/>
    </source>
</evidence>
<dbReference type="Pfam" id="PF17180">
    <property type="entry name" value="Zn_ribbon_3CxxC_2"/>
    <property type="match status" value="1"/>
</dbReference>
<dbReference type="Proteomes" id="UP000791440">
    <property type="component" value="Unassembled WGS sequence"/>
</dbReference>
<keyword evidence="6" id="KW-1185">Reference proteome</keyword>
<name>A0A922CWS0_MANSE</name>
<dbReference type="GO" id="GO:0008270">
    <property type="term" value="F:zinc ion binding"/>
    <property type="evidence" value="ECO:0007669"/>
    <property type="project" value="UniProtKB-KW"/>
</dbReference>
<gene>
    <name evidence="5" type="ORF">O3G_MSEX012180</name>
</gene>
<evidence type="ECO:0000256" key="1">
    <source>
        <dbReference type="ARBA" id="ARBA00022723"/>
    </source>
</evidence>
<evidence type="ECO:0000259" key="4">
    <source>
        <dbReference type="SMART" id="SM01328"/>
    </source>
</evidence>
<keyword evidence="2" id="KW-0863">Zinc-finger</keyword>